<dbReference type="Pfam" id="PF13581">
    <property type="entry name" value="HATPase_c_2"/>
    <property type="match status" value="1"/>
</dbReference>
<dbReference type="RefSeq" id="WP_329511807.1">
    <property type="nucleotide sequence ID" value="NZ_BAAAYZ010000019.1"/>
</dbReference>
<evidence type="ECO:0000259" key="3">
    <source>
        <dbReference type="SMART" id="SM00065"/>
    </source>
</evidence>
<dbReference type="InterPro" id="IPR029016">
    <property type="entry name" value="GAF-like_dom_sf"/>
</dbReference>
<comment type="caution">
    <text evidence="5">The sequence shown here is derived from an EMBL/GenBank/DDBJ whole genome shotgun (WGS) entry which is preliminary data.</text>
</comment>
<dbReference type="CDD" id="cd16936">
    <property type="entry name" value="HATPase_RsbW-like"/>
    <property type="match status" value="1"/>
</dbReference>
<dbReference type="Gene3D" id="3.60.40.10">
    <property type="entry name" value="PPM-type phosphatase domain"/>
    <property type="match status" value="1"/>
</dbReference>
<accession>A0ABU7FU50</accession>
<dbReference type="Pfam" id="PF07228">
    <property type="entry name" value="SpoIIE"/>
    <property type="match status" value="1"/>
</dbReference>
<dbReference type="SUPFAM" id="SSF81606">
    <property type="entry name" value="PP2C-like"/>
    <property type="match status" value="1"/>
</dbReference>
<organism evidence="5 6">
    <name type="scientific">Streptomyces chiangmaiensis</name>
    <dbReference type="NCBI Taxonomy" id="766497"/>
    <lineage>
        <taxon>Bacteria</taxon>
        <taxon>Bacillati</taxon>
        <taxon>Actinomycetota</taxon>
        <taxon>Actinomycetes</taxon>
        <taxon>Kitasatosporales</taxon>
        <taxon>Streptomycetaceae</taxon>
        <taxon>Streptomyces</taxon>
    </lineage>
</organism>
<feature type="transmembrane region" description="Helical" evidence="2">
    <location>
        <begin position="84"/>
        <end position="103"/>
    </location>
</feature>
<dbReference type="InterPro" id="IPR001932">
    <property type="entry name" value="PPM-type_phosphatase-like_dom"/>
</dbReference>
<feature type="domain" description="PPM-type phosphatase" evidence="4">
    <location>
        <begin position="323"/>
        <end position="549"/>
    </location>
</feature>
<evidence type="ECO:0000259" key="4">
    <source>
        <dbReference type="SMART" id="SM00331"/>
    </source>
</evidence>
<protein>
    <submittedName>
        <fullName evidence="5">SpoIIE family protein phosphatase</fullName>
    </submittedName>
</protein>
<dbReference type="EMBL" id="JAYWVC010000232">
    <property type="protein sequence ID" value="MED7827425.1"/>
    <property type="molecule type" value="Genomic_DNA"/>
</dbReference>
<sequence>MRLSRSFAFLLLSVALFSGVQLALAVAHIHVMGLPEYSVLIPVVASALLPLRQTMIVGLFNLTAVIAIYGTLRQDIGYASQITVIMALAVALGISLAVCRVRIAGSRRLNRLMIARERLMLLSEASDRVGSTLNVARTAEELAEAAVHRFADHAAVDLFDCVLQGEEPSLGPRRGEITLRRTAWQSALAVPPGTARSGAAVTYCPGSVPALSLMTGAPMRVEITDTGDAACWPVDAVGTDTHAPHSALAVPLRARGATLGAALFTRSRGRDPFDADDVLLAQEIGARAAVCVDNARRYTSERNTSLALQRSLLPQVVPKHPAVEAATRYMPADSRAGVGGDWYDVIPLSGARVALVVGDVVGHGLHASATMGRLRAAVRTLADIDLPPDELLTHLDDLVIQRRMVRDHAQEGSRDVGADYGEVGATCLYMIYDPVSRRCTAARAGHPAPALVRPGSQAERMDIPAGPPLGVGGLPFETVELHLPEGSLLALYTDGLIESPVHSRDEGFKRLQKSLSQPMPSLEELCDHVLDAVDDDRSRDDAALVIARTQQLDSRHVATWDLSDDLAAVARARNLASLQLADWDLQESTFTTEVVVSELVTNAIRYGGGPVQLRLIRQDTLICEVSDGSNTAPHLRRARVFDEGGRGLFIVAQLAERWGTRQRFDGKTIWAELGLEA</sequence>
<dbReference type="Gene3D" id="3.30.565.10">
    <property type="entry name" value="Histidine kinase-like ATPase, C-terminal domain"/>
    <property type="match status" value="1"/>
</dbReference>
<keyword evidence="2" id="KW-1133">Transmembrane helix</keyword>
<keyword evidence="2" id="KW-0472">Membrane</keyword>
<keyword evidence="6" id="KW-1185">Reference proteome</keyword>
<dbReference type="InterPro" id="IPR036457">
    <property type="entry name" value="PPM-type-like_dom_sf"/>
</dbReference>
<dbReference type="PANTHER" id="PTHR43156:SF2">
    <property type="entry name" value="STAGE II SPORULATION PROTEIN E"/>
    <property type="match status" value="1"/>
</dbReference>
<gene>
    <name evidence="5" type="ORF">VXC91_37375</name>
</gene>
<dbReference type="SUPFAM" id="SSF55781">
    <property type="entry name" value="GAF domain-like"/>
    <property type="match status" value="1"/>
</dbReference>
<dbReference type="Gene3D" id="3.30.450.40">
    <property type="match status" value="1"/>
</dbReference>
<dbReference type="Pfam" id="PF01590">
    <property type="entry name" value="GAF"/>
    <property type="match status" value="1"/>
</dbReference>
<dbReference type="SUPFAM" id="SSF55874">
    <property type="entry name" value="ATPase domain of HSP90 chaperone/DNA topoisomerase II/histidine kinase"/>
    <property type="match status" value="1"/>
</dbReference>
<dbReference type="SMART" id="SM00331">
    <property type="entry name" value="PP2C_SIG"/>
    <property type="match status" value="1"/>
</dbReference>
<evidence type="ECO:0000256" key="1">
    <source>
        <dbReference type="ARBA" id="ARBA00022801"/>
    </source>
</evidence>
<dbReference type="InterPro" id="IPR052016">
    <property type="entry name" value="Bact_Sigma-Reg"/>
</dbReference>
<evidence type="ECO:0000313" key="5">
    <source>
        <dbReference type="EMBL" id="MED7827425.1"/>
    </source>
</evidence>
<name>A0ABU7FU50_9ACTN</name>
<evidence type="ECO:0000256" key="2">
    <source>
        <dbReference type="SAM" id="Phobius"/>
    </source>
</evidence>
<dbReference type="Proteomes" id="UP001333996">
    <property type="component" value="Unassembled WGS sequence"/>
</dbReference>
<dbReference type="SMART" id="SM00065">
    <property type="entry name" value="GAF"/>
    <property type="match status" value="1"/>
</dbReference>
<feature type="transmembrane region" description="Helical" evidence="2">
    <location>
        <begin position="49"/>
        <end position="72"/>
    </location>
</feature>
<evidence type="ECO:0000313" key="6">
    <source>
        <dbReference type="Proteomes" id="UP001333996"/>
    </source>
</evidence>
<dbReference type="InterPro" id="IPR036890">
    <property type="entry name" value="HATPase_C_sf"/>
</dbReference>
<feature type="domain" description="GAF" evidence="3">
    <location>
        <begin position="154"/>
        <end position="302"/>
    </location>
</feature>
<dbReference type="InterPro" id="IPR003594">
    <property type="entry name" value="HATPase_dom"/>
</dbReference>
<keyword evidence="1" id="KW-0378">Hydrolase</keyword>
<dbReference type="InterPro" id="IPR003018">
    <property type="entry name" value="GAF"/>
</dbReference>
<dbReference type="PANTHER" id="PTHR43156">
    <property type="entry name" value="STAGE II SPORULATION PROTEIN E-RELATED"/>
    <property type="match status" value="1"/>
</dbReference>
<reference evidence="5" key="1">
    <citation type="submission" date="2024-01" db="EMBL/GenBank/DDBJ databases">
        <title>First draft genome sequence data of TA4-1, the type strain of Gram-positive actinobacterium Streptomyces chiangmaiensis.</title>
        <authorList>
            <person name="Yasawong M."/>
            <person name="Nantapong N."/>
        </authorList>
    </citation>
    <scope>NUCLEOTIDE SEQUENCE</scope>
    <source>
        <strain evidence="5">TA4-1</strain>
    </source>
</reference>
<proteinExistence type="predicted"/>
<keyword evidence="2" id="KW-0812">Transmembrane</keyword>